<feature type="compositionally biased region" description="Basic and acidic residues" evidence="6">
    <location>
        <begin position="858"/>
        <end position="878"/>
    </location>
</feature>
<keyword evidence="4" id="KW-0254">Endocytosis</keyword>
<feature type="region of interest" description="Disordered" evidence="6">
    <location>
        <begin position="393"/>
        <end position="415"/>
    </location>
</feature>
<feature type="region of interest" description="Disordered" evidence="6">
    <location>
        <begin position="912"/>
        <end position="947"/>
    </location>
</feature>
<evidence type="ECO:0000313" key="10">
    <source>
        <dbReference type="WBParaSite" id="PgR024_g051_t02"/>
    </source>
</evidence>
<sequence>MSWRKQHHSSTEFRLNGGRKAFRMAGGFNDAWETADAVDAAEILRQHSAMRSFTESVDSDLPPAPELPQSLDIDYQYPKRMTQSETADTIVEVLTKSASKTTSSDYDKTLGATQKYPMVVPGPGHVDAEQELHESLLQREEESSESDFEVRELKNDGTEAKNGPSKKTKAVDADHEALRREYSISAVQRPRPTTPTSWCAIENYVEESSSTAATHDKSVPPDAGTRMRVSIPQKDGTQHGLRRRRSSMSWSDFYEAMATQIPPQARSASISGRESPMNNYDGDILEEDPRYKKMAPPKPVIHRLSSTDWENFEEDKIRLQEGMDAETGAENSGAQEMPRPDEERNSAFTDAAFMDQTQVVPDVERDYITSANIFETDTFVLASKSVTEAQASSQEESVATVPGSEPCSLPHPAESNASVVMEEPSVCSSFSSVPTSQQDTINEGNQEWDGKPKFAQQISMPASFQGQEGDPQHATSGYEHSSGGYSETTEETAVYEETAGANEREGNGYAIHEQSGGGQNQASAAYWEAPLQSYDQFSTVVNTTNGQPHGTTSFQGGESAEQSSGASGSQLYSAYDRSTTQPTYHYEHDMGTIALQDQQELQSVGYTPQTNYGIEGNNYNQYQYGVTTSSYDAQPIDASQYTSGYYGMEYNAPNYPPIGQYGDENSYLRGQGGESQQTSGAQDTAGHQAAATTYSAEVSNSAGSGYGRAPIVPQFMAPLLPELNRPAPIDPFSWEAQESAGVPIYGMQSSMQSQPPEISSQYDESQDHTSQSSLTQHYGQTMEVNAEAARPEAKKPPPRPAPPPPGAHGAPPHRPPPPSPSTAPKKPPPPHIVEHPPPPPKKPPEPEPEEDAWSQFKKLTEKASEAVRSTEEKLKELSETTAAKEIKDESYISQVGGSQAYVPELAQKQIRTQQEMAAQKKAQKKKAKAQGKRAPSPEFTPGQEDDLDRAAQELAMKMAAARVDLGEWKPPTERETATDVEKENVRAEKEASASRNTIEEQQSGSVDVPVASKQSTESFNKPVAAIAQEPQHSGWAGFDDQNAPELPPSESGFFAAATACPTNNAFGLEAPADPFASKKTVDPFAPADDNLFSESYDPFDVRSAEDLVGAAKARAAAEVAAIEAQNDVDFFGGGIPEEGHSTLSSPTPEGGSPVSSRPTGFEDDFRVDEDAMSTPTPLFDEDDSEPLTDFPAKFTGDGWELMVRHPIKKKIMGDRYWKPCFVKLIGSTLQLCNSRTDQKPLQEVLLQATYSLSDTTLQAYDVYGKIHTVKLQYVLYKERVGIRPGQISRLVEGHITKYGLPLEHSAQCTVLLKFGSLNAAELSSFVSTVEDVLFRCITKRDTAPIYKQDEVQVHCYDEYYAYVDKNNLLSDQKARVRLFCLAFVSGSPVLEIGLNDRRRQGKEIVRRKDILPMYTERWIRFENVEFHNVVEKEAFDKEQVIRFSPPDGCFFEVMRFRVRPPKNREKPLTVKCVMKIAGSKIEIRMEAMVAAQADKTKSGKSAKRQIPCEDIQIRFPIPEAWIYLFREERHWGVGSVHAKVRRPGKVKNLKDRLMGTVQNIENSLIEAAIGEAKYEHVYRALVWRIPRLPEKNHAAYKEHLLRCRFELSSFDLMPETFLPTCDVEFTMPLATISNTVVRSVSVEQHEDSDRVEKFVRYVAKCTYKVEVDYVQCTDLDIDAILDPTVVNPEASQEVLPEMHKPAINPDDVNQLHGGYRIDFSDAEIGAGKFDGADSSSDEEEEKNKMPIIQIDMKGYGY</sequence>
<dbReference type="InterPro" id="IPR012320">
    <property type="entry name" value="SHD_dom"/>
</dbReference>
<feature type="region of interest" description="Disordered" evidence="6">
    <location>
        <begin position="962"/>
        <end position="1017"/>
    </location>
</feature>
<dbReference type="SUPFAM" id="SSF49447">
    <property type="entry name" value="Second domain of Mu2 adaptin subunit (ap50) of ap2 adaptor"/>
    <property type="match status" value="1"/>
</dbReference>
<feature type="region of interest" description="Disordered" evidence="6">
    <location>
        <begin position="208"/>
        <end position="246"/>
    </location>
</feature>
<feature type="region of interest" description="Disordered" evidence="6">
    <location>
        <begin position="747"/>
        <end position="878"/>
    </location>
</feature>
<evidence type="ECO:0000256" key="3">
    <source>
        <dbReference type="ARBA" id="ARBA00022490"/>
    </source>
</evidence>
<evidence type="ECO:0000313" key="9">
    <source>
        <dbReference type="Proteomes" id="UP000887569"/>
    </source>
</evidence>
<feature type="domain" description="MHD" evidence="8">
    <location>
        <begin position="1348"/>
        <end position="1668"/>
    </location>
</feature>
<dbReference type="FunFam" id="2.60.40.1170:FF:000016">
    <property type="entry name" value="AP-1 complex subunit mu"/>
    <property type="match status" value="1"/>
</dbReference>
<feature type="region of interest" description="Disordered" evidence="6">
    <location>
        <begin position="1033"/>
        <end position="1053"/>
    </location>
</feature>
<evidence type="ECO:0000256" key="2">
    <source>
        <dbReference type="ARBA" id="ARBA00005579"/>
    </source>
</evidence>
<dbReference type="Pfam" id="PF00928">
    <property type="entry name" value="Adap_comp_sub"/>
    <property type="match status" value="1"/>
</dbReference>
<evidence type="ECO:0000256" key="5">
    <source>
        <dbReference type="ARBA" id="ARBA00022737"/>
    </source>
</evidence>
<evidence type="ECO:0000256" key="6">
    <source>
        <dbReference type="SAM" id="MobiDB-lite"/>
    </source>
</evidence>
<feature type="region of interest" description="Disordered" evidence="6">
    <location>
        <begin position="322"/>
        <end position="343"/>
    </location>
</feature>
<dbReference type="Proteomes" id="UP000887569">
    <property type="component" value="Unplaced"/>
</dbReference>
<dbReference type="FunFam" id="2.60.40.1170:FF:000018">
    <property type="entry name" value="stonin-2 isoform X2"/>
    <property type="match status" value="1"/>
</dbReference>
<feature type="region of interest" description="Disordered" evidence="6">
    <location>
        <begin position="463"/>
        <end position="499"/>
    </location>
</feature>
<feature type="compositionally biased region" description="Basic and acidic residues" evidence="6">
    <location>
        <begin position="148"/>
        <end position="159"/>
    </location>
</feature>
<evidence type="ECO:0000256" key="1">
    <source>
        <dbReference type="ARBA" id="ARBA00004496"/>
    </source>
</evidence>
<dbReference type="PROSITE" id="PS51072">
    <property type="entry name" value="MHD"/>
    <property type="match status" value="1"/>
</dbReference>
<dbReference type="GO" id="GO:0045202">
    <property type="term" value="C:synapse"/>
    <property type="evidence" value="ECO:0007669"/>
    <property type="project" value="UniProtKB-ARBA"/>
</dbReference>
<feature type="compositionally biased region" description="Polar residues" evidence="6">
    <location>
        <begin position="541"/>
        <end position="554"/>
    </location>
</feature>
<feature type="compositionally biased region" description="Polar residues" evidence="6">
    <location>
        <begin position="747"/>
        <end position="783"/>
    </location>
</feature>
<feature type="region of interest" description="Disordered" evidence="6">
    <location>
        <begin position="541"/>
        <end position="570"/>
    </location>
</feature>
<evidence type="ECO:0000259" key="8">
    <source>
        <dbReference type="PROSITE" id="PS51072"/>
    </source>
</evidence>
<reference evidence="10" key="1">
    <citation type="submission" date="2022-11" db="UniProtKB">
        <authorList>
            <consortium name="WormBaseParasite"/>
        </authorList>
    </citation>
    <scope>IDENTIFICATION</scope>
</reference>
<feature type="region of interest" description="Disordered" evidence="6">
    <location>
        <begin position="1135"/>
        <end position="1163"/>
    </location>
</feature>
<protein>
    <submittedName>
        <fullName evidence="10">Stoned B-like protein</fullName>
    </submittedName>
</protein>
<accession>A0A915B2H2</accession>
<comment type="subcellular location">
    <subcellularLocation>
        <location evidence="1">Cytoplasm</location>
    </subcellularLocation>
</comment>
<dbReference type="PROSITE" id="PS51070">
    <property type="entry name" value="SHD"/>
    <property type="match status" value="1"/>
</dbReference>
<dbReference type="GO" id="GO:0006897">
    <property type="term" value="P:endocytosis"/>
    <property type="evidence" value="ECO:0007669"/>
    <property type="project" value="UniProtKB-KW"/>
</dbReference>
<name>A0A915B2H2_PARUN</name>
<feature type="domain" description="SHD" evidence="7">
    <location>
        <begin position="1198"/>
        <end position="1344"/>
    </location>
</feature>
<dbReference type="InterPro" id="IPR028565">
    <property type="entry name" value="MHD"/>
</dbReference>
<dbReference type="InterPro" id="IPR036168">
    <property type="entry name" value="AP2_Mu_C_sf"/>
</dbReference>
<dbReference type="InterPro" id="IPR050431">
    <property type="entry name" value="Adaptor_comp_med_subunit"/>
</dbReference>
<keyword evidence="9" id="KW-1185">Reference proteome</keyword>
<dbReference type="WBParaSite" id="PgR024_g051_t02">
    <property type="protein sequence ID" value="PgR024_g051_t02"/>
    <property type="gene ID" value="PgR024_g051"/>
</dbReference>
<dbReference type="GO" id="GO:0005737">
    <property type="term" value="C:cytoplasm"/>
    <property type="evidence" value="ECO:0007669"/>
    <property type="project" value="UniProtKB-SubCell"/>
</dbReference>
<feature type="region of interest" description="Disordered" evidence="6">
    <location>
        <begin position="662"/>
        <end position="688"/>
    </location>
</feature>
<feature type="compositionally biased region" description="Basic and acidic residues" evidence="6">
    <location>
        <begin position="964"/>
        <end position="992"/>
    </location>
</feature>
<dbReference type="Gene3D" id="2.60.40.1170">
    <property type="entry name" value="Mu homology domain, subdomain B"/>
    <property type="match status" value="1"/>
</dbReference>
<feature type="compositionally biased region" description="Polar residues" evidence="6">
    <location>
        <begin position="1141"/>
        <end position="1158"/>
    </location>
</feature>
<comment type="similarity">
    <text evidence="2">Belongs to the Stoned B family.</text>
</comment>
<organism evidence="9 10">
    <name type="scientific">Parascaris univalens</name>
    <name type="common">Nematode worm</name>
    <dbReference type="NCBI Taxonomy" id="6257"/>
    <lineage>
        <taxon>Eukaryota</taxon>
        <taxon>Metazoa</taxon>
        <taxon>Ecdysozoa</taxon>
        <taxon>Nematoda</taxon>
        <taxon>Chromadorea</taxon>
        <taxon>Rhabditida</taxon>
        <taxon>Spirurina</taxon>
        <taxon>Ascaridomorpha</taxon>
        <taxon>Ascaridoidea</taxon>
        <taxon>Ascarididae</taxon>
        <taxon>Parascaris</taxon>
    </lineage>
</organism>
<feature type="compositionally biased region" description="Polar residues" evidence="6">
    <location>
        <begin position="993"/>
        <end position="1005"/>
    </location>
</feature>
<feature type="region of interest" description="Disordered" evidence="6">
    <location>
        <begin position="429"/>
        <end position="449"/>
    </location>
</feature>
<feature type="compositionally biased region" description="Low complexity" evidence="6">
    <location>
        <begin position="476"/>
        <end position="487"/>
    </location>
</feature>
<dbReference type="PANTHER" id="PTHR10529">
    <property type="entry name" value="AP COMPLEX SUBUNIT MU"/>
    <property type="match status" value="1"/>
</dbReference>
<evidence type="ECO:0000256" key="4">
    <source>
        <dbReference type="ARBA" id="ARBA00022583"/>
    </source>
</evidence>
<keyword evidence="5" id="KW-0677">Repeat</keyword>
<feature type="compositionally biased region" description="Basic residues" evidence="6">
    <location>
        <begin position="921"/>
        <end position="931"/>
    </location>
</feature>
<proteinExistence type="inferred from homology"/>
<keyword evidence="3" id="KW-0963">Cytoplasm</keyword>
<evidence type="ECO:0000259" key="7">
    <source>
        <dbReference type="PROSITE" id="PS51070"/>
    </source>
</evidence>
<feature type="compositionally biased region" description="Pro residues" evidence="6">
    <location>
        <begin position="798"/>
        <end position="841"/>
    </location>
</feature>
<dbReference type="FunFam" id="2.60.40.1170:FF:000022">
    <property type="entry name" value="AP-1 complex subunit mu"/>
    <property type="match status" value="1"/>
</dbReference>
<feature type="region of interest" description="Disordered" evidence="6">
    <location>
        <begin position="136"/>
        <end position="173"/>
    </location>
</feature>
<feature type="compositionally biased region" description="Low complexity" evidence="6">
    <location>
        <begin position="555"/>
        <end position="570"/>
    </location>
</feature>